<dbReference type="PANTHER" id="PTHR46956">
    <property type="entry name" value="NUCLEOSIDE DIPHOSPHATE KINASE 6"/>
    <property type="match status" value="1"/>
</dbReference>
<evidence type="ECO:0000256" key="18">
    <source>
        <dbReference type="PROSITE-ProRule" id="PRU00706"/>
    </source>
</evidence>
<keyword evidence="16" id="KW-0539">Nucleus</keyword>
<comment type="function">
    <text evidence="2">Major role in the synthesis of nucleoside triphosphates other than ATP.</text>
</comment>
<keyword evidence="8" id="KW-0963">Cytoplasm</keyword>
<dbReference type="CDD" id="cd04414">
    <property type="entry name" value="NDPk6"/>
    <property type="match status" value="1"/>
</dbReference>
<evidence type="ECO:0000256" key="2">
    <source>
        <dbReference type="ARBA" id="ARBA00003465"/>
    </source>
</evidence>
<evidence type="ECO:0000256" key="3">
    <source>
        <dbReference type="ARBA" id="ARBA00004123"/>
    </source>
</evidence>
<comment type="cofactor">
    <cofactor evidence="1">
        <name>Mg(2+)</name>
        <dbReference type="ChEBI" id="CHEBI:18420"/>
    </cofactor>
</comment>
<feature type="domain" description="Nucleoside diphosphate kinase-like" evidence="21">
    <location>
        <begin position="12"/>
        <end position="153"/>
    </location>
</feature>
<sequence>MLLTAGRLSKVLQLTLAVIKPDAVAHPLMLEALHQRILDNNFVIIRCKDLVWRRRDSERFYAEHSERFFYQRLVEFMSSGPMRAYILARENGISHWRELMGPTKVFRARFTSPACIRAQFGLTDTRNTTHGSDSLESARREISFFFPDFCIEEWMEKEEPLFRSGQICYDHQNYIHTLSSTPS</sequence>
<dbReference type="AlphaFoldDB" id="A0A6P7HIX2"/>
<evidence type="ECO:0000256" key="10">
    <source>
        <dbReference type="ARBA" id="ARBA00022723"/>
    </source>
</evidence>
<dbReference type="GO" id="GO:0005524">
    <property type="term" value="F:ATP binding"/>
    <property type="evidence" value="ECO:0007669"/>
    <property type="project" value="UniProtKB-KW"/>
</dbReference>
<keyword evidence="17" id="KW-0131">Cell cycle</keyword>
<evidence type="ECO:0000256" key="9">
    <source>
        <dbReference type="ARBA" id="ARBA00022679"/>
    </source>
</evidence>
<dbReference type="PROSITE" id="PS00469">
    <property type="entry name" value="NDPK"/>
    <property type="match status" value="1"/>
</dbReference>
<evidence type="ECO:0000256" key="11">
    <source>
        <dbReference type="ARBA" id="ARBA00022741"/>
    </source>
</evidence>
<feature type="binding site" evidence="18">
    <location>
        <position position="97"/>
    </location>
    <ligand>
        <name>ATP</name>
        <dbReference type="ChEBI" id="CHEBI:30616"/>
    </ligand>
</feature>
<dbReference type="GO" id="GO:0030027">
    <property type="term" value="C:lamellipodium"/>
    <property type="evidence" value="ECO:0007669"/>
    <property type="project" value="UniProtKB-SubCell"/>
</dbReference>
<keyword evidence="11 20" id="KW-0547">Nucleotide-binding</keyword>
<dbReference type="GO" id="GO:0004550">
    <property type="term" value="F:nucleoside diphosphate kinase activity"/>
    <property type="evidence" value="ECO:0007669"/>
    <property type="project" value="UniProtKB-EC"/>
</dbReference>
<evidence type="ECO:0000256" key="17">
    <source>
        <dbReference type="ARBA" id="ARBA00023306"/>
    </source>
</evidence>
<feature type="binding site" evidence="18">
    <location>
        <position position="127"/>
    </location>
    <ligand>
        <name>ATP</name>
        <dbReference type="ChEBI" id="CHEBI:30616"/>
    </ligand>
</feature>
<feature type="active site" description="Pros-phosphohistidine intermediate" evidence="18">
    <location>
        <position position="130"/>
    </location>
</feature>
<evidence type="ECO:0000313" key="23">
    <source>
        <dbReference type="RefSeq" id="XP_028253943.1"/>
    </source>
</evidence>
<evidence type="ECO:0000256" key="6">
    <source>
        <dbReference type="ARBA" id="ARBA00004510"/>
    </source>
</evidence>
<dbReference type="Proteomes" id="UP000515145">
    <property type="component" value="Chromosome 24"/>
</dbReference>
<evidence type="ECO:0000256" key="1">
    <source>
        <dbReference type="ARBA" id="ARBA00001946"/>
    </source>
</evidence>
<gene>
    <name evidence="23" type="primary">nme6</name>
</gene>
<keyword evidence="12 20" id="KW-0418">Kinase</keyword>
<dbReference type="GO" id="GO:0005634">
    <property type="term" value="C:nucleus"/>
    <property type="evidence" value="ECO:0007669"/>
    <property type="project" value="UniProtKB-SubCell"/>
</dbReference>
<dbReference type="CTD" id="10201"/>
<dbReference type="InterPro" id="IPR034907">
    <property type="entry name" value="NDK-like_dom"/>
</dbReference>
<evidence type="ECO:0000256" key="20">
    <source>
        <dbReference type="RuleBase" id="RU004013"/>
    </source>
</evidence>
<evidence type="ECO:0000256" key="8">
    <source>
        <dbReference type="ARBA" id="ARBA00022490"/>
    </source>
</evidence>
<comment type="similarity">
    <text evidence="7 18 19">Belongs to the NDK family.</text>
</comment>
<dbReference type="GO" id="GO:0005739">
    <property type="term" value="C:mitochondrion"/>
    <property type="evidence" value="ECO:0007669"/>
    <property type="project" value="TreeGrafter"/>
</dbReference>
<dbReference type="Pfam" id="PF00334">
    <property type="entry name" value="NDK"/>
    <property type="match status" value="1"/>
</dbReference>
<protein>
    <recommendedName>
        <fullName evidence="20">Nucleoside diphosphate kinase</fullName>
        <ecNumber evidence="20">2.7.4.6</ecNumber>
    </recommendedName>
</protein>
<dbReference type="GO" id="GO:0045839">
    <property type="term" value="P:negative regulation of mitotic nuclear division"/>
    <property type="evidence" value="ECO:0007669"/>
    <property type="project" value="TreeGrafter"/>
</dbReference>
<dbReference type="PANTHER" id="PTHR46956:SF1">
    <property type="entry name" value="NUCLEOSIDE DIPHOSPHATE KINASE 6"/>
    <property type="match status" value="1"/>
</dbReference>
<dbReference type="InterPro" id="IPR023005">
    <property type="entry name" value="Nucleoside_diP_kinase_AS"/>
</dbReference>
<dbReference type="InterPro" id="IPR036850">
    <property type="entry name" value="NDK-like_dom_sf"/>
</dbReference>
<dbReference type="RefSeq" id="XP_028253943.1">
    <property type="nucleotide sequence ID" value="XM_028398142.1"/>
</dbReference>
<dbReference type="PRINTS" id="PR01243">
    <property type="entry name" value="NUCDPKINASE"/>
</dbReference>
<evidence type="ECO:0000256" key="7">
    <source>
        <dbReference type="ARBA" id="ARBA00008142"/>
    </source>
</evidence>
<dbReference type="EC" id="2.7.4.6" evidence="20"/>
<dbReference type="OrthoDB" id="25346at2759"/>
<accession>A0A6P7HIX2</accession>
<keyword evidence="13 20" id="KW-0067">ATP-binding</keyword>
<evidence type="ECO:0000256" key="15">
    <source>
        <dbReference type="ARBA" id="ARBA00023080"/>
    </source>
</evidence>
<dbReference type="PROSITE" id="PS51374">
    <property type="entry name" value="NDPK_LIKE"/>
    <property type="match status" value="1"/>
</dbReference>
<feature type="binding site" evidence="18">
    <location>
        <position position="20"/>
    </location>
    <ligand>
        <name>ATP</name>
        <dbReference type="ChEBI" id="CHEBI:30616"/>
    </ligand>
</feature>
<dbReference type="GO" id="GO:0001726">
    <property type="term" value="C:ruffle"/>
    <property type="evidence" value="ECO:0007669"/>
    <property type="project" value="UniProtKB-SubCell"/>
</dbReference>
<reference evidence="23" key="1">
    <citation type="submission" date="2025-08" db="UniProtKB">
        <authorList>
            <consortium name="RefSeq"/>
        </authorList>
    </citation>
    <scope>IDENTIFICATION</scope>
</reference>
<dbReference type="SMART" id="SM00562">
    <property type="entry name" value="NDK"/>
    <property type="match status" value="1"/>
</dbReference>
<comment type="catalytic activity">
    <reaction evidence="20">
        <text>a 2'-deoxyribonucleoside 5'-diphosphate + ATP = a 2'-deoxyribonucleoside 5'-triphosphate + ADP</text>
        <dbReference type="Rhea" id="RHEA:44640"/>
        <dbReference type="ChEBI" id="CHEBI:30616"/>
        <dbReference type="ChEBI" id="CHEBI:61560"/>
        <dbReference type="ChEBI" id="CHEBI:73316"/>
        <dbReference type="ChEBI" id="CHEBI:456216"/>
        <dbReference type="EC" id="2.7.4.6"/>
    </reaction>
</comment>
<evidence type="ECO:0000256" key="12">
    <source>
        <dbReference type="ARBA" id="ARBA00022777"/>
    </source>
</evidence>
<dbReference type="Gene3D" id="3.30.70.141">
    <property type="entry name" value="Nucleoside diphosphate kinase-like domain"/>
    <property type="match status" value="1"/>
</dbReference>
<dbReference type="InParanoid" id="A0A6P7HIX2"/>
<dbReference type="InterPro" id="IPR001564">
    <property type="entry name" value="Nucleoside_diP_kinase"/>
</dbReference>
<evidence type="ECO:0000256" key="16">
    <source>
        <dbReference type="ARBA" id="ARBA00023242"/>
    </source>
</evidence>
<organism evidence="22 23">
    <name type="scientific">Parambassis ranga</name>
    <name type="common">Indian glassy fish</name>
    <dbReference type="NCBI Taxonomy" id="210632"/>
    <lineage>
        <taxon>Eukaryota</taxon>
        <taxon>Metazoa</taxon>
        <taxon>Chordata</taxon>
        <taxon>Craniata</taxon>
        <taxon>Vertebrata</taxon>
        <taxon>Euteleostomi</taxon>
        <taxon>Actinopterygii</taxon>
        <taxon>Neopterygii</taxon>
        <taxon>Teleostei</taxon>
        <taxon>Neoteleostei</taxon>
        <taxon>Acanthomorphata</taxon>
        <taxon>Ovalentaria</taxon>
        <taxon>Ambassidae</taxon>
        <taxon>Parambassis</taxon>
    </lineage>
</organism>
<evidence type="ECO:0000259" key="21">
    <source>
        <dbReference type="SMART" id="SM00562"/>
    </source>
</evidence>
<dbReference type="GO" id="GO:0030308">
    <property type="term" value="P:negative regulation of cell growth"/>
    <property type="evidence" value="ECO:0007669"/>
    <property type="project" value="TreeGrafter"/>
</dbReference>
<feature type="binding site" evidence="18">
    <location>
        <position position="103"/>
    </location>
    <ligand>
        <name>ATP</name>
        <dbReference type="ChEBI" id="CHEBI:30616"/>
    </ligand>
</feature>
<proteinExistence type="inferred from homology"/>
<keyword evidence="9 20" id="KW-0808">Transferase</keyword>
<comment type="subcellular location">
    <subcellularLocation>
        <location evidence="6">Cell projection</location>
        <location evidence="6">Lamellipodium</location>
    </subcellularLocation>
    <subcellularLocation>
        <location evidence="4">Cell projection</location>
        <location evidence="4">Ruffle</location>
    </subcellularLocation>
    <subcellularLocation>
        <location evidence="5">Cytoplasm</location>
    </subcellularLocation>
    <subcellularLocation>
        <location evidence="3">Nucleus</location>
    </subcellularLocation>
</comment>
<dbReference type="FunFam" id="3.30.70.141:FF:000006">
    <property type="entry name" value="Nucleoside diphosphate kinase"/>
    <property type="match status" value="1"/>
</dbReference>
<keyword evidence="10" id="KW-0479">Metal-binding</keyword>
<dbReference type="InterPro" id="IPR037994">
    <property type="entry name" value="NDPk6"/>
</dbReference>
<dbReference type="GO" id="GO:0006241">
    <property type="term" value="P:CTP biosynthetic process"/>
    <property type="evidence" value="ECO:0007669"/>
    <property type="project" value="InterPro"/>
</dbReference>
<evidence type="ECO:0000256" key="14">
    <source>
        <dbReference type="ARBA" id="ARBA00022842"/>
    </source>
</evidence>
<feature type="binding site" evidence="18">
    <location>
        <position position="69"/>
    </location>
    <ligand>
        <name>ATP</name>
        <dbReference type="ChEBI" id="CHEBI:30616"/>
    </ligand>
</feature>
<name>A0A6P7HIX2_9TELE</name>
<dbReference type="GO" id="GO:0006183">
    <property type="term" value="P:GTP biosynthetic process"/>
    <property type="evidence" value="ECO:0007669"/>
    <property type="project" value="InterPro"/>
</dbReference>
<feature type="binding site" evidence="18">
    <location>
        <position position="117"/>
    </location>
    <ligand>
        <name>ATP</name>
        <dbReference type="ChEBI" id="CHEBI:30616"/>
    </ligand>
</feature>
<evidence type="ECO:0000313" key="22">
    <source>
        <dbReference type="Proteomes" id="UP000515145"/>
    </source>
</evidence>
<keyword evidence="14" id="KW-0460">Magnesium</keyword>
<dbReference type="GO" id="GO:0006228">
    <property type="term" value="P:UTP biosynthetic process"/>
    <property type="evidence" value="ECO:0007669"/>
    <property type="project" value="InterPro"/>
</dbReference>
<dbReference type="GO" id="GO:0046872">
    <property type="term" value="F:metal ion binding"/>
    <property type="evidence" value="ECO:0007669"/>
    <property type="project" value="UniProtKB-KW"/>
</dbReference>
<evidence type="ECO:0000256" key="13">
    <source>
        <dbReference type="ARBA" id="ARBA00022840"/>
    </source>
</evidence>
<keyword evidence="22" id="KW-1185">Reference proteome</keyword>
<evidence type="ECO:0000256" key="19">
    <source>
        <dbReference type="RuleBase" id="RU004011"/>
    </source>
</evidence>
<dbReference type="GeneID" id="114429224"/>
<dbReference type="SUPFAM" id="SSF54919">
    <property type="entry name" value="Nucleoside diphosphate kinase, NDK"/>
    <property type="match status" value="1"/>
</dbReference>
<evidence type="ECO:0000256" key="4">
    <source>
        <dbReference type="ARBA" id="ARBA00004466"/>
    </source>
</evidence>
<dbReference type="FunCoup" id="A0A6P7HIX2">
    <property type="interactions" value="537"/>
</dbReference>
<evidence type="ECO:0000256" key="5">
    <source>
        <dbReference type="ARBA" id="ARBA00004496"/>
    </source>
</evidence>
<keyword evidence="15" id="KW-0546">Nucleotide metabolism</keyword>